<keyword evidence="1" id="KW-0732">Signal</keyword>
<organism evidence="2 3">
    <name type="scientific">Marivirga lumbricoides</name>
    <dbReference type="NCBI Taxonomy" id="1046115"/>
    <lineage>
        <taxon>Bacteria</taxon>
        <taxon>Pseudomonadati</taxon>
        <taxon>Bacteroidota</taxon>
        <taxon>Cytophagia</taxon>
        <taxon>Cytophagales</taxon>
        <taxon>Marivirgaceae</taxon>
        <taxon>Marivirga</taxon>
    </lineage>
</organism>
<protein>
    <submittedName>
        <fullName evidence="2">Uncharacterized protein</fullName>
    </submittedName>
</protein>
<feature type="signal peptide" evidence="1">
    <location>
        <begin position="1"/>
        <end position="21"/>
    </location>
</feature>
<dbReference type="EMBL" id="BMEC01000002">
    <property type="protein sequence ID" value="GGC25424.1"/>
    <property type="molecule type" value="Genomic_DNA"/>
</dbReference>
<evidence type="ECO:0000313" key="3">
    <source>
        <dbReference type="Proteomes" id="UP000636010"/>
    </source>
</evidence>
<reference evidence="3" key="1">
    <citation type="journal article" date="2019" name="Int. J. Syst. Evol. Microbiol.">
        <title>The Global Catalogue of Microorganisms (GCM) 10K type strain sequencing project: providing services to taxonomists for standard genome sequencing and annotation.</title>
        <authorList>
            <consortium name="The Broad Institute Genomics Platform"/>
            <consortium name="The Broad Institute Genome Sequencing Center for Infectious Disease"/>
            <person name="Wu L."/>
            <person name="Ma J."/>
        </authorList>
    </citation>
    <scope>NUCLEOTIDE SEQUENCE [LARGE SCALE GENOMIC DNA]</scope>
    <source>
        <strain evidence="3">CGMCC 1.10832</strain>
    </source>
</reference>
<gene>
    <name evidence="2" type="ORF">GCM10011506_08400</name>
</gene>
<evidence type="ECO:0000256" key="1">
    <source>
        <dbReference type="SAM" id="SignalP"/>
    </source>
</evidence>
<comment type="caution">
    <text evidence="2">The sequence shown here is derived from an EMBL/GenBank/DDBJ whole genome shotgun (WGS) entry which is preliminary data.</text>
</comment>
<accession>A0ABQ1LIU8</accession>
<dbReference type="RefSeq" id="WP_188460558.1">
    <property type="nucleotide sequence ID" value="NZ_BAABHU010000002.1"/>
</dbReference>
<sequence length="249" mass="28975">MKKRIIILISLFFLLSLESYAQKDSLNWNKTKELEHLNNRQDSTKWNIEMLKQDIKYRNSKENRLPINFGAWPVPEYSLLGEDTFNGVGNGGNFTGIDLNEKKLLYSFFSVNKNRFNQKSLNNKPNEVFFSIVILTDFIDTKDYSHAGIYISSRNNPDYIGEGFFKTKNNKIDYLAFLTSNRDEYAIVNMRLFNLKHGRTILIAPQEDGSLRSMQIESPILSDIEIENFIKSLLEKKNVKTFFLKQGTI</sequence>
<keyword evidence="3" id="KW-1185">Reference proteome</keyword>
<name>A0ABQ1LIU8_9BACT</name>
<feature type="chain" id="PRO_5045905908" evidence="1">
    <location>
        <begin position="22"/>
        <end position="249"/>
    </location>
</feature>
<dbReference type="Proteomes" id="UP000636010">
    <property type="component" value="Unassembled WGS sequence"/>
</dbReference>
<proteinExistence type="predicted"/>
<evidence type="ECO:0000313" key="2">
    <source>
        <dbReference type="EMBL" id="GGC25424.1"/>
    </source>
</evidence>